<accession>A0A1V3IWA9</accession>
<dbReference type="AlphaFoldDB" id="A0A1V3IWA9"/>
<evidence type="ECO:0000313" key="8">
    <source>
        <dbReference type="EMBL" id="OOF46576.1"/>
    </source>
</evidence>
<proteinExistence type="inferred from homology"/>
<dbReference type="GO" id="GO:0032259">
    <property type="term" value="P:methylation"/>
    <property type="evidence" value="ECO:0007669"/>
    <property type="project" value="UniProtKB-KW"/>
</dbReference>
<dbReference type="OrthoDB" id="9816043at2"/>
<dbReference type="GO" id="GO:0009007">
    <property type="term" value="F:site-specific DNA-methyltransferase (adenine-specific) activity"/>
    <property type="evidence" value="ECO:0007669"/>
    <property type="project" value="UniProtKB-EC"/>
</dbReference>
<dbReference type="InterPro" id="IPR002941">
    <property type="entry name" value="DNA_methylase_N4/N6"/>
</dbReference>
<evidence type="ECO:0000313" key="9">
    <source>
        <dbReference type="Proteomes" id="UP000189161"/>
    </source>
</evidence>
<comment type="catalytic activity">
    <reaction evidence="6">
        <text>a 2'-deoxyadenosine in DNA + S-adenosyl-L-methionine = an N(6)-methyl-2'-deoxyadenosine in DNA + S-adenosyl-L-homocysteine + H(+)</text>
        <dbReference type="Rhea" id="RHEA:15197"/>
        <dbReference type="Rhea" id="RHEA-COMP:12418"/>
        <dbReference type="Rhea" id="RHEA-COMP:12419"/>
        <dbReference type="ChEBI" id="CHEBI:15378"/>
        <dbReference type="ChEBI" id="CHEBI:57856"/>
        <dbReference type="ChEBI" id="CHEBI:59789"/>
        <dbReference type="ChEBI" id="CHEBI:90615"/>
        <dbReference type="ChEBI" id="CHEBI:90616"/>
        <dbReference type="EC" id="2.1.1.72"/>
    </reaction>
</comment>
<evidence type="ECO:0000256" key="1">
    <source>
        <dbReference type="ARBA" id="ARBA00006594"/>
    </source>
</evidence>
<dbReference type="Gene3D" id="3.40.50.150">
    <property type="entry name" value="Vaccinia Virus protein VP39"/>
    <property type="match status" value="1"/>
</dbReference>
<evidence type="ECO:0000256" key="2">
    <source>
        <dbReference type="ARBA" id="ARBA00011900"/>
    </source>
</evidence>
<evidence type="ECO:0000256" key="3">
    <source>
        <dbReference type="ARBA" id="ARBA00022603"/>
    </source>
</evidence>
<comment type="similarity">
    <text evidence="1">Belongs to the N(4)/N(6)-methyltransferase family.</text>
</comment>
<dbReference type="GO" id="GO:0003677">
    <property type="term" value="F:DNA binding"/>
    <property type="evidence" value="ECO:0007669"/>
    <property type="project" value="InterPro"/>
</dbReference>
<protein>
    <recommendedName>
        <fullName evidence="2">site-specific DNA-methyltransferase (adenine-specific)</fullName>
        <ecNumber evidence="2">2.1.1.72</ecNumber>
    </recommendedName>
</protein>
<name>A0A1V3IWA9_9PAST</name>
<dbReference type="InterPro" id="IPR002295">
    <property type="entry name" value="N4/N6-MTase_EcoPI_Mod-like"/>
</dbReference>
<dbReference type="Proteomes" id="UP000189161">
    <property type="component" value="Unassembled WGS sequence"/>
</dbReference>
<dbReference type="PROSITE" id="PS00092">
    <property type="entry name" value="N6_MTASE"/>
    <property type="match status" value="1"/>
</dbReference>
<evidence type="ECO:0000259" key="7">
    <source>
        <dbReference type="Pfam" id="PF01555"/>
    </source>
</evidence>
<dbReference type="InterPro" id="IPR029063">
    <property type="entry name" value="SAM-dependent_MTases_sf"/>
</dbReference>
<dbReference type="EC" id="2.1.1.72" evidence="2"/>
<sequence length="462" mass="52807">MSFEYGLNWIGKTLAKNQIDTPHSICLVEDKAHNKKPENKISSNIFIEGESLEVLKYLKDTYANSVKMIYIDPPYNTGKKFCYNDKFTYTPQQIADMYNISLIEAKKSIKSVSKRELSHSAWLTFMYPRLYIARELLKDDGVIFISIDNNEMAQLRILCDEIFGEENFIEIFSWVKTSTPPSLSTKSRKTNEYILCYEKNKDNQKYVGENQDDGDEPLLNSGNSKVKLIFPANTFSIKFMERGILKAGEYEKVTLLNDISINNYFATNDVELVGEFKWTQNKLDEEVSNGTTFIAKTEKISVRFQRLEKGSKRPTNFIKDKIITPVINKSEQQVETNEIATKEVMELFGTEVFSYTKPISLIQYLTKFKTTSNDIVLDFFAGSGTTAHAVMQLNAEDGGNRQFILVQLPEKTNEKSEAFKAGFKNIAEISKERIRLAGAAIRKSHPNKKIDTGFKSFKATRT</sequence>
<gene>
    <name evidence="8" type="ORF">BKK52_11210</name>
</gene>
<dbReference type="PIRSF" id="PIRSF015855">
    <property type="entry name" value="TypeIII_Mtase_mKpnI"/>
    <property type="match status" value="1"/>
</dbReference>
<evidence type="ECO:0000256" key="4">
    <source>
        <dbReference type="ARBA" id="ARBA00022679"/>
    </source>
</evidence>
<organism evidence="8 9">
    <name type="scientific">Rodentibacter trehalosifermentans</name>
    <dbReference type="NCBI Taxonomy" id="1908263"/>
    <lineage>
        <taxon>Bacteria</taxon>
        <taxon>Pseudomonadati</taxon>
        <taxon>Pseudomonadota</taxon>
        <taxon>Gammaproteobacteria</taxon>
        <taxon>Pasteurellales</taxon>
        <taxon>Pasteurellaceae</taxon>
        <taxon>Rodentibacter</taxon>
    </lineage>
</organism>
<feature type="domain" description="DNA methylase N-4/N-6" evidence="7">
    <location>
        <begin position="66"/>
        <end position="396"/>
    </location>
</feature>
<keyword evidence="3" id="KW-0489">Methyltransferase</keyword>
<dbReference type="GO" id="GO:0008170">
    <property type="term" value="F:N-methyltransferase activity"/>
    <property type="evidence" value="ECO:0007669"/>
    <property type="project" value="InterPro"/>
</dbReference>
<keyword evidence="5" id="KW-0949">S-adenosyl-L-methionine</keyword>
<dbReference type="RefSeq" id="WP_077478717.1">
    <property type="nucleotide sequence ID" value="NZ_MLHL01000070.1"/>
</dbReference>
<evidence type="ECO:0000256" key="5">
    <source>
        <dbReference type="ARBA" id="ARBA00022691"/>
    </source>
</evidence>
<keyword evidence="4" id="KW-0808">Transferase</keyword>
<dbReference type="SUPFAM" id="SSF53335">
    <property type="entry name" value="S-adenosyl-L-methionine-dependent methyltransferases"/>
    <property type="match status" value="1"/>
</dbReference>
<comment type="caution">
    <text evidence="8">The sequence shown here is derived from an EMBL/GenBank/DDBJ whole genome shotgun (WGS) entry which is preliminary data.</text>
</comment>
<keyword evidence="9" id="KW-1185">Reference proteome</keyword>
<dbReference type="PRINTS" id="PR00506">
    <property type="entry name" value="D21N6MTFRASE"/>
</dbReference>
<dbReference type="EMBL" id="MLHL01000070">
    <property type="protein sequence ID" value="OOF46576.1"/>
    <property type="molecule type" value="Genomic_DNA"/>
</dbReference>
<evidence type="ECO:0000256" key="6">
    <source>
        <dbReference type="ARBA" id="ARBA00047942"/>
    </source>
</evidence>
<dbReference type="InterPro" id="IPR002052">
    <property type="entry name" value="DNA_methylase_N6_adenine_CS"/>
</dbReference>
<reference evidence="8 9" key="1">
    <citation type="submission" date="2016-10" db="EMBL/GenBank/DDBJ databases">
        <title>Rodentibacter gen. nov. and new species.</title>
        <authorList>
            <person name="Christensen H."/>
        </authorList>
    </citation>
    <scope>NUCLEOTIDE SEQUENCE [LARGE SCALE GENOMIC DNA]</scope>
    <source>
        <strain evidence="8 9">H1987082031</strain>
    </source>
</reference>
<dbReference type="Pfam" id="PF01555">
    <property type="entry name" value="N6_N4_Mtase"/>
    <property type="match status" value="1"/>
</dbReference>